<dbReference type="PANTHER" id="PTHR46470:SF2">
    <property type="entry name" value="GLYCERALDEHYDE 3-PHOSPHATE PHOSPHATASE"/>
    <property type="match status" value="1"/>
</dbReference>
<name>A0ABP3HSP7_9BACL</name>
<proteinExistence type="predicted"/>
<dbReference type="Gene3D" id="3.40.50.1000">
    <property type="entry name" value="HAD superfamily/HAD-like"/>
    <property type="match status" value="1"/>
</dbReference>
<accession>A0ABP3HSP7</accession>
<reference evidence="6" key="1">
    <citation type="journal article" date="2019" name="Int. J. Syst. Evol. Microbiol.">
        <title>The Global Catalogue of Microorganisms (GCM) 10K type strain sequencing project: providing services to taxonomists for standard genome sequencing and annotation.</title>
        <authorList>
            <consortium name="The Broad Institute Genomics Platform"/>
            <consortium name="The Broad Institute Genome Sequencing Center for Infectious Disease"/>
            <person name="Wu L."/>
            <person name="Ma J."/>
        </authorList>
    </citation>
    <scope>NUCLEOTIDE SEQUENCE [LARGE SCALE GENOMIC DNA]</scope>
    <source>
        <strain evidence="6">JCM 12774</strain>
    </source>
</reference>
<keyword evidence="3 5" id="KW-0378">Hydrolase</keyword>
<dbReference type="SFLD" id="SFLDS00003">
    <property type="entry name" value="Haloacid_Dehalogenase"/>
    <property type="match status" value="1"/>
</dbReference>
<dbReference type="PANTHER" id="PTHR46470">
    <property type="entry name" value="N-ACYLNEURAMINATE-9-PHOSPHATASE"/>
    <property type="match status" value="1"/>
</dbReference>
<keyword evidence="4" id="KW-0460">Magnesium</keyword>
<protein>
    <submittedName>
        <fullName evidence="5">HAD-IA family hydrolase</fullName>
    </submittedName>
</protein>
<dbReference type="SFLD" id="SFLDG01129">
    <property type="entry name" value="C1.5:_HAD__Beta-PGM__Phosphata"/>
    <property type="match status" value="1"/>
</dbReference>
<dbReference type="EMBL" id="BAAACX010000005">
    <property type="protein sequence ID" value="GAA0378013.1"/>
    <property type="molecule type" value="Genomic_DNA"/>
</dbReference>
<evidence type="ECO:0000256" key="1">
    <source>
        <dbReference type="ARBA" id="ARBA00001946"/>
    </source>
</evidence>
<evidence type="ECO:0000256" key="3">
    <source>
        <dbReference type="ARBA" id="ARBA00022801"/>
    </source>
</evidence>
<keyword evidence="6" id="KW-1185">Reference proteome</keyword>
<evidence type="ECO:0000256" key="4">
    <source>
        <dbReference type="ARBA" id="ARBA00022842"/>
    </source>
</evidence>
<dbReference type="Pfam" id="PF00702">
    <property type="entry name" value="Hydrolase"/>
    <property type="match status" value="1"/>
</dbReference>
<sequence length="238" mass="27813">MKVVVFDLDDTLYDEITYVHSGFRAVAMYLREQFDLPTDESIKIMISVLESEGRGQVFDRLLHHYGKYSKVTVRECLRVYRCHEPQIHLYEDATRCLELLREMGSPLYIVTDGNKWVQYRKLIALGLYDHPAIRKCFISRRFGIKNEKPSPYCFMQICAKENVKPSDVVYIGDNPNKDFVGIKPLGFKTIRILRGGFAAIQKSNEFEADITIRTLDELWKKEIFHAIPNRQPLGWQRS</sequence>
<evidence type="ECO:0000313" key="6">
    <source>
        <dbReference type="Proteomes" id="UP001500340"/>
    </source>
</evidence>
<evidence type="ECO:0000313" key="5">
    <source>
        <dbReference type="EMBL" id="GAA0378013.1"/>
    </source>
</evidence>
<comment type="caution">
    <text evidence="5">The sequence shown here is derived from an EMBL/GenBank/DDBJ whole genome shotgun (WGS) entry which is preliminary data.</text>
</comment>
<dbReference type="InterPro" id="IPR051400">
    <property type="entry name" value="HAD-like_hydrolase"/>
</dbReference>
<dbReference type="NCBIfam" id="TIGR01549">
    <property type="entry name" value="HAD-SF-IA-v1"/>
    <property type="match status" value="1"/>
</dbReference>
<evidence type="ECO:0000256" key="2">
    <source>
        <dbReference type="ARBA" id="ARBA00022723"/>
    </source>
</evidence>
<gene>
    <name evidence="5" type="ORF">GCM10008933_06580</name>
</gene>
<dbReference type="RefSeq" id="WP_343857439.1">
    <property type="nucleotide sequence ID" value="NZ_BAAACX010000005.1"/>
</dbReference>
<comment type="cofactor">
    <cofactor evidence="1">
        <name>Mg(2+)</name>
        <dbReference type="ChEBI" id="CHEBI:18420"/>
    </cofactor>
</comment>
<dbReference type="GO" id="GO:0016787">
    <property type="term" value="F:hydrolase activity"/>
    <property type="evidence" value="ECO:0007669"/>
    <property type="project" value="UniProtKB-KW"/>
</dbReference>
<dbReference type="Proteomes" id="UP001500340">
    <property type="component" value="Unassembled WGS sequence"/>
</dbReference>
<organism evidence="5 6">
    <name type="scientific">Paenibacillus motobuensis</name>
    <dbReference type="NCBI Taxonomy" id="295324"/>
    <lineage>
        <taxon>Bacteria</taxon>
        <taxon>Bacillati</taxon>
        <taxon>Bacillota</taxon>
        <taxon>Bacilli</taxon>
        <taxon>Bacillales</taxon>
        <taxon>Paenibacillaceae</taxon>
        <taxon>Paenibacillus</taxon>
    </lineage>
</organism>
<dbReference type="InterPro" id="IPR023214">
    <property type="entry name" value="HAD_sf"/>
</dbReference>
<keyword evidence="2" id="KW-0479">Metal-binding</keyword>
<dbReference type="Gene3D" id="1.10.150.520">
    <property type="match status" value="1"/>
</dbReference>
<dbReference type="SUPFAM" id="SSF56784">
    <property type="entry name" value="HAD-like"/>
    <property type="match status" value="1"/>
</dbReference>
<dbReference type="InterPro" id="IPR036412">
    <property type="entry name" value="HAD-like_sf"/>
</dbReference>
<dbReference type="InterPro" id="IPR006439">
    <property type="entry name" value="HAD-SF_hydro_IA"/>
</dbReference>
<dbReference type="PRINTS" id="PR00413">
    <property type="entry name" value="HADHALOGNASE"/>
</dbReference>